<evidence type="ECO:0000256" key="14">
    <source>
        <dbReference type="PIRSR" id="PIRSR000114-1"/>
    </source>
</evidence>
<reference evidence="20 21" key="1">
    <citation type="journal article" date="2012" name="Stand. Genomic Sci.">
        <title>Complete genome sequence of the aerobic, heterotroph Marinithermus hydrothermalis type strain (T1(T)) from a deep-sea hydrothermal vent chimney.</title>
        <authorList>
            <person name="Copeland A."/>
            <person name="Gu W."/>
            <person name="Yasawong M."/>
            <person name="Lapidus A."/>
            <person name="Lucas S."/>
            <person name="Deshpande S."/>
            <person name="Pagani I."/>
            <person name="Tapia R."/>
            <person name="Cheng J.F."/>
            <person name="Goodwin L.A."/>
            <person name="Pitluck S."/>
            <person name="Liolios K."/>
            <person name="Ivanova N."/>
            <person name="Mavromatis K."/>
            <person name="Mikhailova N."/>
            <person name="Pati A."/>
            <person name="Chen A."/>
            <person name="Palaniappan K."/>
            <person name="Land M."/>
            <person name="Pan C."/>
            <person name="Brambilla E.M."/>
            <person name="Rohde M."/>
            <person name="Tindall B.J."/>
            <person name="Sikorski J."/>
            <person name="Goker M."/>
            <person name="Detter J.C."/>
            <person name="Bristow J."/>
            <person name="Eisen J.A."/>
            <person name="Markowitz V."/>
            <person name="Hugenholtz P."/>
            <person name="Kyrpides N.C."/>
            <person name="Klenk H.P."/>
            <person name="Woyke T."/>
        </authorList>
    </citation>
    <scope>NUCLEOTIDE SEQUENCE [LARGE SCALE GENOMIC DNA]</scope>
    <source>
        <strain evidence="21">DSM 14884 / JCM 11576 / T1</strain>
    </source>
</reference>
<dbReference type="GO" id="GO:0141152">
    <property type="term" value="F:glycerol-3-phosphate dehydrogenase (NAD+) activity"/>
    <property type="evidence" value="ECO:0007669"/>
    <property type="project" value="RHEA"/>
</dbReference>
<evidence type="ECO:0000256" key="9">
    <source>
        <dbReference type="ARBA" id="ARBA00052716"/>
    </source>
</evidence>
<feature type="binding site" evidence="13">
    <location>
        <position position="251"/>
    </location>
    <ligand>
        <name>sn-glycerol 3-phosphate</name>
        <dbReference type="ChEBI" id="CHEBI:57597"/>
    </ligand>
</feature>
<feature type="binding site" evidence="13">
    <location>
        <position position="250"/>
    </location>
    <ligand>
        <name>sn-glycerol 3-phosphate</name>
        <dbReference type="ChEBI" id="CHEBI:57597"/>
    </ligand>
</feature>
<evidence type="ECO:0000256" key="12">
    <source>
        <dbReference type="ARBA" id="ARBA00080511"/>
    </source>
</evidence>
<dbReference type="GO" id="GO:0046167">
    <property type="term" value="P:glycerol-3-phosphate biosynthetic process"/>
    <property type="evidence" value="ECO:0007669"/>
    <property type="project" value="UniProtKB-UniRule"/>
</dbReference>
<feature type="binding site" evidence="13">
    <location>
        <position position="31"/>
    </location>
    <ligand>
        <name>NADPH</name>
        <dbReference type="ChEBI" id="CHEBI:57783"/>
    </ligand>
</feature>
<dbReference type="PIRSF" id="PIRSF000114">
    <property type="entry name" value="Glycerol-3-P_dh"/>
    <property type="match status" value="1"/>
</dbReference>
<feature type="binding site" evidence="13">
    <location>
        <position position="273"/>
    </location>
    <ligand>
        <name>NADPH</name>
        <dbReference type="ChEBI" id="CHEBI:57783"/>
    </ligand>
</feature>
<evidence type="ECO:0000256" key="13">
    <source>
        <dbReference type="HAMAP-Rule" id="MF_00394"/>
    </source>
</evidence>
<evidence type="ECO:0000256" key="2">
    <source>
        <dbReference type="ARBA" id="ARBA00022516"/>
    </source>
</evidence>
<dbReference type="InterPro" id="IPR008927">
    <property type="entry name" value="6-PGluconate_DH-like_C_sf"/>
</dbReference>
<comment type="similarity">
    <text evidence="1 13 17">Belongs to the NAD-dependent glycerol-3-phosphate dehydrogenase family.</text>
</comment>
<evidence type="ECO:0000313" key="20">
    <source>
        <dbReference type="EMBL" id="AEB12632.1"/>
    </source>
</evidence>
<dbReference type="PRINTS" id="PR00077">
    <property type="entry name" value="GPDHDRGNASE"/>
</dbReference>
<evidence type="ECO:0000259" key="19">
    <source>
        <dbReference type="Pfam" id="PF07479"/>
    </source>
</evidence>
<gene>
    <name evidence="13" type="primary">gpsA</name>
    <name evidence="20" type="ordered locus">Marky_1901</name>
</gene>
<feature type="binding site" evidence="13">
    <location>
        <position position="239"/>
    </location>
    <ligand>
        <name>sn-glycerol 3-phosphate</name>
        <dbReference type="ChEBI" id="CHEBI:57597"/>
    </ligand>
</feature>
<dbReference type="EC" id="1.1.1.94" evidence="10 13"/>
<keyword evidence="21" id="KW-1185">Reference proteome</keyword>
<evidence type="ECO:0000259" key="18">
    <source>
        <dbReference type="Pfam" id="PF01210"/>
    </source>
</evidence>
<dbReference type="GO" id="GO:0051287">
    <property type="term" value="F:NAD binding"/>
    <property type="evidence" value="ECO:0007669"/>
    <property type="project" value="InterPro"/>
</dbReference>
<comment type="pathway">
    <text evidence="13">Membrane lipid metabolism; glycerophospholipid metabolism.</text>
</comment>
<dbReference type="InterPro" id="IPR006168">
    <property type="entry name" value="G3P_DH_NAD-dep"/>
</dbReference>
<protein>
    <recommendedName>
        <fullName evidence="11 13">Glycerol-3-phosphate dehydrogenase [NAD(P)+]</fullName>
        <ecNumber evidence="10 13">1.1.1.94</ecNumber>
    </recommendedName>
    <alternativeName>
        <fullName evidence="13">NAD(P)(+)-dependent glycerol-3-phosphate dehydrogenase</fullName>
    </alternativeName>
    <alternativeName>
        <fullName evidence="12 13">NAD(P)H-dependent dihydroxyacetone-phosphate reductase</fullName>
    </alternativeName>
</protein>
<feature type="binding site" evidence="13">
    <location>
        <position position="135"/>
    </location>
    <ligand>
        <name>NADPH</name>
        <dbReference type="ChEBI" id="CHEBI:57783"/>
    </ligand>
</feature>
<feature type="binding site" evidence="13">
    <location>
        <position position="186"/>
    </location>
    <ligand>
        <name>sn-glycerol 3-phosphate</name>
        <dbReference type="ChEBI" id="CHEBI:57597"/>
    </ligand>
</feature>
<keyword evidence="4 13" id="KW-0560">Oxidoreductase</keyword>
<comment type="caution">
    <text evidence="13">Lacks conserved residue(s) required for the propagation of feature annotation.</text>
</comment>
<dbReference type="NCBIfam" id="NF011211">
    <property type="entry name" value="PRK14618.1"/>
    <property type="match status" value="1"/>
</dbReference>
<dbReference type="NCBIfam" id="NF000942">
    <property type="entry name" value="PRK00094.1-4"/>
    <property type="match status" value="1"/>
</dbReference>
<evidence type="ECO:0000256" key="3">
    <source>
        <dbReference type="ARBA" id="ARBA00022857"/>
    </source>
</evidence>
<evidence type="ECO:0000313" key="21">
    <source>
        <dbReference type="Proteomes" id="UP000007030"/>
    </source>
</evidence>
<evidence type="ECO:0000256" key="15">
    <source>
        <dbReference type="PIRSR" id="PIRSR000114-2"/>
    </source>
</evidence>
<evidence type="ECO:0000256" key="8">
    <source>
        <dbReference type="ARBA" id="ARBA00023264"/>
    </source>
</evidence>
<feature type="active site" description="Proton acceptor" evidence="13 14">
    <location>
        <position position="186"/>
    </location>
</feature>
<evidence type="ECO:0000256" key="5">
    <source>
        <dbReference type="ARBA" id="ARBA00023027"/>
    </source>
</evidence>
<feature type="binding site" evidence="16">
    <location>
        <position position="250"/>
    </location>
    <ligand>
        <name>NAD(+)</name>
        <dbReference type="ChEBI" id="CHEBI:57540"/>
    </ligand>
</feature>
<dbReference type="PANTHER" id="PTHR11728">
    <property type="entry name" value="GLYCEROL-3-PHOSPHATE DEHYDROGENASE"/>
    <property type="match status" value="1"/>
</dbReference>
<evidence type="ECO:0000256" key="1">
    <source>
        <dbReference type="ARBA" id="ARBA00011009"/>
    </source>
</evidence>
<dbReference type="Pfam" id="PF01210">
    <property type="entry name" value="NAD_Gly3P_dh_N"/>
    <property type="match status" value="1"/>
</dbReference>
<keyword evidence="2 13" id="KW-0444">Lipid biosynthesis</keyword>
<keyword evidence="7 13" id="KW-0594">Phospholipid biosynthesis</keyword>
<dbReference type="HAMAP" id="MF_00394">
    <property type="entry name" value="NAD_Glyc3P_dehydrog"/>
    <property type="match status" value="1"/>
</dbReference>
<proteinExistence type="inferred from homology"/>
<feature type="binding site" evidence="13">
    <location>
        <position position="11"/>
    </location>
    <ligand>
        <name>NADPH</name>
        <dbReference type="ChEBI" id="CHEBI:57783"/>
    </ligand>
</feature>
<feature type="binding site" evidence="15">
    <location>
        <position position="101"/>
    </location>
    <ligand>
        <name>substrate</name>
    </ligand>
</feature>
<accession>F2NKH2</accession>
<evidence type="ECO:0000256" key="10">
    <source>
        <dbReference type="ARBA" id="ARBA00066687"/>
    </source>
</evidence>
<dbReference type="EMBL" id="CP002630">
    <property type="protein sequence ID" value="AEB12632.1"/>
    <property type="molecule type" value="Genomic_DNA"/>
</dbReference>
<feature type="binding site" evidence="13">
    <location>
        <position position="275"/>
    </location>
    <ligand>
        <name>NADPH</name>
        <dbReference type="ChEBI" id="CHEBI:57783"/>
    </ligand>
</feature>
<dbReference type="Pfam" id="PF07479">
    <property type="entry name" value="NAD_Gly3P_dh_C"/>
    <property type="match status" value="1"/>
</dbReference>
<dbReference type="GO" id="GO:0006650">
    <property type="term" value="P:glycerophospholipid metabolic process"/>
    <property type="evidence" value="ECO:0007669"/>
    <property type="project" value="UniProtKB-UniRule"/>
</dbReference>
<dbReference type="Proteomes" id="UP000007030">
    <property type="component" value="Chromosome"/>
</dbReference>
<dbReference type="PANTHER" id="PTHR11728:SF1">
    <property type="entry name" value="GLYCEROL-3-PHOSPHATE DEHYDROGENASE [NAD(+)] 2, CHLOROPLASTIC"/>
    <property type="match status" value="1"/>
</dbReference>
<sequence length="325" mass="34466">MKVAVLGAGAWGTALAVVLASKGVPVGLWARREALAEAMLAARENRDYLPGVALPPYIQPTADAGEALEGAAFAVVAVPSKALRAVLADLPAAPAYVSATKGLVAEGGALRRVSEVIREVTGARRVAVLSGPNHAEEVARFLPAATVVASSDEGFAREVQAAFTTPWFRVYTSRDLVGVELGGALKNVIALAAGMVDGLRLGDNARAALITRGLREIVRFGVTQGAREQTFYGLSGVGDLIATATSLHSRNRSAGERLVRGLTLEALERERQVVEGVYTVRALYDWSRARGVELPITEAVYRVVYEKEDPIRALSALMGRELKPE</sequence>
<keyword evidence="13" id="KW-0963">Cytoplasm</keyword>
<dbReference type="GO" id="GO:0141153">
    <property type="term" value="F:glycerol-3-phosphate dehydrogenase (NADP+) activity"/>
    <property type="evidence" value="ECO:0007669"/>
    <property type="project" value="RHEA"/>
</dbReference>
<dbReference type="RefSeq" id="WP_013704678.1">
    <property type="nucleotide sequence ID" value="NC_015387.1"/>
</dbReference>
<dbReference type="PROSITE" id="PS00957">
    <property type="entry name" value="NAD_G3PDH"/>
    <property type="match status" value="1"/>
</dbReference>
<keyword evidence="8 13" id="KW-1208">Phospholipid metabolism</keyword>
<feature type="domain" description="Glycerol-3-phosphate dehydrogenase NAD-dependent C-terminal" evidence="19">
    <location>
        <begin position="175"/>
        <end position="314"/>
    </location>
</feature>
<feature type="binding site" evidence="13">
    <location>
        <position position="32"/>
    </location>
    <ligand>
        <name>NADPH</name>
        <dbReference type="ChEBI" id="CHEBI:57783"/>
    </ligand>
</feature>
<comment type="catalytic activity">
    <reaction evidence="9">
        <text>sn-glycerol 3-phosphate + NADP(+) = dihydroxyacetone phosphate + NADPH + H(+)</text>
        <dbReference type="Rhea" id="RHEA:11096"/>
        <dbReference type="ChEBI" id="CHEBI:15378"/>
        <dbReference type="ChEBI" id="CHEBI:57597"/>
        <dbReference type="ChEBI" id="CHEBI:57642"/>
        <dbReference type="ChEBI" id="CHEBI:57783"/>
        <dbReference type="ChEBI" id="CHEBI:58349"/>
        <dbReference type="EC" id="1.1.1.94"/>
    </reaction>
    <physiologicalReaction direction="right-to-left" evidence="9">
        <dbReference type="Rhea" id="RHEA:11098"/>
    </physiologicalReaction>
</comment>
<evidence type="ECO:0000256" key="4">
    <source>
        <dbReference type="ARBA" id="ARBA00023002"/>
    </source>
</evidence>
<dbReference type="HOGENOM" id="CLU_033449_0_2_0"/>
<dbReference type="GO" id="GO:0005975">
    <property type="term" value="P:carbohydrate metabolic process"/>
    <property type="evidence" value="ECO:0007669"/>
    <property type="project" value="InterPro"/>
</dbReference>
<dbReference type="SUPFAM" id="SSF51735">
    <property type="entry name" value="NAD(P)-binding Rossmann-fold domains"/>
    <property type="match status" value="1"/>
</dbReference>
<feature type="binding site" evidence="13">
    <location>
        <position position="101"/>
    </location>
    <ligand>
        <name>sn-glycerol 3-phosphate</name>
        <dbReference type="ChEBI" id="CHEBI:57597"/>
    </ligand>
</feature>
<feature type="binding site" evidence="16">
    <location>
        <position position="135"/>
    </location>
    <ligand>
        <name>NAD(+)</name>
        <dbReference type="ChEBI" id="CHEBI:57540"/>
    </ligand>
</feature>
<dbReference type="InterPro" id="IPR006109">
    <property type="entry name" value="G3P_DH_NAD-dep_C"/>
</dbReference>
<feature type="binding site" evidence="13">
    <location>
        <position position="249"/>
    </location>
    <ligand>
        <name>sn-glycerol 3-phosphate</name>
        <dbReference type="ChEBI" id="CHEBI:57597"/>
    </ligand>
</feature>
<dbReference type="eggNOG" id="COG0240">
    <property type="taxonomic scope" value="Bacteria"/>
</dbReference>
<dbReference type="SUPFAM" id="SSF48179">
    <property type="entry name" value="6-phosphogluconate dehydrogenase C-terminal domain-like"/>
    <property type="match status" value="1"/>
</dbReference>
<keyword evidence="5 13" id="KW-0520">NAD</keyword>
<evidence type="ECO:0000256" key="6">
    <source>
        <dbReference type="ARBA" id="ARBA00023098"/>
    </source>
</evidence>
<dbReference type="GO" id="GO:0046168">
    <property type="term" value="P:glycerol-3-phosphate catabolic process"/>
    <property type="evidence" value="ECO:0007669"/>
    <property type="project" value="InterPro"/>
</dbReference>
<dbReference type="InterPro" id="IPR013328">
    <property type="entry name" value="6PGD_dom2"/>
</dbReference>
<dbReference type="FunFam" id="1.10.1040.10:FF:000001">
    <property type="entry name" value="Glycerol-3-phosphate dehydrogenase [NAD(P)+]"/>
    <property type="match status" value="1"/>
</dbReference>
<dbReference type="KEGG" id="mhd:Marky_1901"/>
<dbReference type="Gene3D" id="1.10.1040.10">
    <property type="entry name" value="N-(1-d-carboxylethyl)-l-norvaline Dehydrogenase, domain 2"/>
    <property type="match status" value="1"/>
</dbReference>
<keyword evidence="6 13" id="KW-0443">Lipid metabolism</keyword>
<evidence type="ECO:0000256" key="11">
    <source>
        <dbReference type="ARBA" id="ARBA00069372"/>
    </source>
</evidence>
<organism evidence="20 21">
    <name type="scientific">Marinithermus hydrothermalis (strain DSM 14884 / JCM 11576 / T1)</name>
    <dbReference type="NCBI Taxonomy" id="869210"/>
    <lineage>
        <taxon>Bacteria</taxon>
        <taxon>Thermotogati</taxon>
        <taxon>Deinococcota</taxon>
        <taxon>Deinococci</taxon>
        <taxon>Thermales</taxon>
        <taxon>Thermaceae</taxon>
        <taxon>Marinithermus</taxon>
    </lineage>
</organism>
<dbReference type="OrthoDB" id="9812273at2"/>
<dbReference type="FunFam" id="3.40.50.720:FF:000019">
    <property type="entry name" value="Glycerol-3-phosphate dehydrogenase [NAD(P)+]"/>
    <property type="match status" value="1"/>
</dbReference>
<comment type="function">
    <text evidence="13">Catalyzes the reduction of the glycolytic intermediate dihydroxyacetone phosphate (DHAP) to sn-glycerol 3-phosphate (G3P), the key precursor for phospholipid synthesis.</text>
</comment>
<dbReference type="GO" id="GO:0005829">
    <property type="term" value="C:cytosol"/>
    <property type="evidence" value="ECO:0007669"/>
    <property type="project" value="TreeGrafter"/>
</dbReference>
<dbReference type="InterPro" id="IPR011128">
    <property type="entry name" value="G3P_DH_NAD-dep_N"/>
</dbReference>
<feature type="binding site" evidence="15">
    <location>
        <begin position="250"/>
        <end position="251"/>
    </location>
    <ligand>
        <name>substrate</name>
    </ligand>
</feature>
<dbReference type="GO" id="GO:0008654">
    <property type="term" value="P:phospholipid biosynthetic process"/>
    <property type="evidence" value="ECO:0007669"/>
    <property type="project" value="UniProtKB-KW"/>
</dbReference>
<dbReference type="InterPro" id="IPR036291">
    <property type="entry name" value="NAD(P)-bd_dom_sf"/>
</dbReference>
<feature type="binding site" evidence="16">
    <location>
        <begin position="7"/>
        <end position="12"/>
    </location>
    <ligand>
        <name>NAD(+)</name>
        <dbReference type="ChEBI" id="CHEBI:57540"/>
    </ligand>
</feature>
<comment type="catalytic activity">
    <reaction evidence="13">
        <text>sn-glycerol 3-phosphate + NAD(+) = dihydroxyacetone phosphate + NADH + H(+)</text>
        <dbReference type="Rhea" id="RHEA:11092"/>
        <dbReference type="ChEBI" id="CHEBI:15378"/>
        <dbReference type="ChEBI" id="CHEBI:57540"/>
        <dbReference type="ChEBI" id="CHEBI:57597"/>
        <dbReference type="ChEBI" id="CHEBI:57642"/>
        <dbReference type="ChEBI" id="CHEBI:57945"/>
        <dbReference type="EC" id="1.1.1.94"/>
    </reaction>
</comment>
<evidence type="ECO:0000256" key="7">
    <source>
        <dbReference type="ARBA" id="ARBA00023209"/>
    </source>
</evidence>
<comment type="subcellular location">
    <subcellularLocation>
        <location evidence="13">Cytoplasm</location>
    </subcellularLocation>
</comment>
<evidence type="ECO:0000256" key="17">
    <source>
        <dbReference type="RuleBase" id="RU000437"/>
    </source>
</evidence>
<feature type="binding site" evidence="13">
    <location>
        <position position="101"/>
    </location>
    <ligand>
        <name>NADPH</name>
        <dbReference type="ChEBI" id="CHEBI:57783"/>
    </ligand>
</feature>
<dbReference type="NCBIfam" id="NF000940">
    <property type="entry name" value="PRK00094.1-2"/>
    <property type="match status" value="1"/>
</dbReference>
<feature type="binding site" evidence="13">
    <location>
        <position position="131"/>
    </location>
    <ligand>
        <name>sn-glycerol 3-phosphate</name>
        <dbReference type="ChEBI" id="CHEBI:57597"/>
    </ligand>
</feature>
<feature type="binding site" evidence="13">
    <location>
        <position position="48"/>
    </location>
    <ligand>
        <name>NADPH</name>
        <dbReference type="ChEBI" id="CHEBI:57783"/>
    </ligand>
</feature>
<dbReference type="STRING" id="869210.Marky_1901"/>
<name>F2NKH2_MARHT</name>
<feature type="binding site" evidence="13">
    <location>
        <position position="250"/>
    </location>
    <ligand>
        <name>NADPH</name>
        <dbReference type="ChEBI" id="CHEBI:57783"/>
    </ligand>
</feature>
<evidence type="ECO:0000256" key="16">
    <source>
        <dbReference type="PIRSR" id="PIRSR000114-3"/>
    </source>
</evidence>
<feature type="domain" description="Glycerol-3-phosphate dehydrogenase NAD-dependent N-terminal" evidence="18">
    <location>
        <begin position="2"/>
        <end position="155"/>
    </location>
</feature>
<dbReference type="UniPathway" id="UPA00940"/>
<dbReference type="Gene3D" id="3.40.50.720">
    <property type="entry name" value="NAD(P)-binding Rossmann-like Domain"/>
    <property type="match status" value="1"/>
</dbReference>
<keyword evidence="3 13" id="KW-0521">NADP</keyword>
<keyword evidence="13" id="KW-0547">Nucleotide-binding</keyword>
<dbReference type="AlphaFoldDB" id="F2NKH2"/>